<evidence type="ECO:0008006" key="3">
    <source>
        <dbReference type="Google" id="ProtNLM"/>
    </source>
</evidence>
<dbReference type="RefSeq" id="WP_310902298.1">
    <property type="nucleotide sequence ID" value="NZ_JAMQOS010000009.1"/>
</dbReference>
<proteinExistence type="predicted"/>
<protein>
    <recommendedName>
        <fullName evidence="3">Small CPxCG-related zinc finger protein</fullName>
    </recommendedName>
</protein>
<dbReference type="Proteomes" id="UP001268864">
    <property type="component" value="Unassembled WGS sequence"/>
</dbReference>
<reference evidence="1 2" key="1">
    <citation type="submission" date="2022-06" db="EMBL/GenBank/DDBJ databases">
        <title>Halomicroarcula sp. a new haloarchaeum isolate from saline soil.</title>
        <authorList>
            <person name="Strakova D."/>
            <person name="Galisteo C."/>
            <person name="Sanchez-Porro C."/>
            <person name="Ventosa A."/>
        </authorList>
    </citation>
    <scope>NUCLEOTIDE SEQUENCE [LARGE SCALE GENOMIC DNA]</scope>
    <source>
        <strain evidence="1 2">S3CR25-11</strain>
    </source>
</reference>
<evidence type="ECO:0000313" key="1">
    <source>
        <dbReference type="EMBL" id="MDS0284632.1"/>
    </source>
</evidence>
<dbReference type="EMBL" id="JAMQOS010000009">
    <property type="protein sequence ID" value="MDS0284632.1"/>
    <property type="molecule type" value="Genomic_DNA"/>
</dbReference>
<accession>A0ABU2FWL8</accession>
<evidence type="ECO:0000313" key="2">
    <source>
        <dbReference type="Proteomes" id="UP001268864"/>
    </source>
</evidence>
<sequence length="47" mass="5186">MLETLRSLFGGDGAVVHECRQCGRTVDRDTDRCPVCGTDSIARYPVE</sequence>
<gene>
    <name evidence="1" type="ORF">NDI86_21260</name>
</gene>
<comment type="caution">
    <text evidence="1">The sequence shown here is derived from an EMBL/GenBank/DDBJ whole genome shotgun (WGS) entry which is preliminary data.</text>
</comment>
<keyword evidence="2" id="KW-1185">Reference proteome</keyword>
<name>A0ABU2FWL8_9EURY</name>
<organism evidence="1 2">
    <name type="scientific">Haloarcula onubensis</name>
    <dbReference type="NCBI Taxonomy" id="2950539"/>
    <lineage>
        <taxon>Archaea</taxon>
        <taxon>Methanobacteriati</taxon>
        <taxon>Methanobacteriota</taxon>
        <taxon>Stenosarchaea group</taxon>
        <taxon>Halobacteria</taxon>
        <taxon>Halobacteriales</taxon>
        <taxon>Haloarculaceae</taxon>
        <taxon>Haloarcula</taxon>
    </lineage>
</organism>